<accession>A0A6L2JD33</accession>
<name>A0A6L2JD33_TANCI</name>
<gene>
    <name evidence="1" type="ORF">Tci_006774</name>
</gene>
<organism evidence="1">
    <name type="scientific">Tanacetum cinerariifolium</name>
    <name type="common">Dalmatian daisy</name>
    <name type="synonym">Chrysanthemum cinerariifolium</name>
    <dbReference type="NCBI Taxonomy" id="118510"/>
    <lineage>
        <taxon>Eukaryota</taxon>
        <taxon>Viridiplantae</taxon>
        <taxon>Streptophyta</taxon>
        <taxon>Embryophyta</taxon>
        <taxon>Tracheophyta</taxon>
        <taxon>Spermatophyta</taxon>
        <taxon>Magnoliopsida</taxon>
        <taxon>eudicotyledons</taxon>
        <taxon>Gunneridae</taxon>
        <taxon>Pentapetalae</taxon>
        <taxon>asterids</taxon>
        <taxon>campanulids</taxon>
        <taxon>Asterales</taxon>
        <taxon>Asteraceae</taxon>
        <taxon>Asteroideae</taxon>
        <taxon>Anthemideae</taxon>
        <taxon>Anthemidinae</taxon>
        <taxon>Tanacetum</taxon>
    </lineage>
</organism>
<proteinExistence type="predicted"/>
<comment type="caution">
    <text evidence="1">The sequence shown here is derived from an EMBL/GenBank/DDBJ whole genome shotgun (WGS) entry which is preliminary data.</text>
</comment>
<dbReference type="AlphaFoldDB" id="A0A6L2JD33"/>
<sequence>MSEEILQAKENLMKSIQTFLKNINRISFRKMPKNLVPIPTESEVTSKNESECDVPVNDESSPIFTTLSNPLFDCNDDFTSSDDKSLSNEDVPMENFKIYSNLLFDNEESISPKIDPHYFNAKSDLIESIFNQDTLIDSSPKFDYLLELTPIDQIPLRIKEADFDLEEEILPVENLLYDNSSPRPLEELNVEIAITIVEFLSTSPILVEDNDSQIEEIDLFLATNDLMPLALRVTIMTRKGISIFLKNLLVLIDLEPDTGVLTAKIMEAISEHHVPMPKVLPFQPTLCLILDPLLSFSSKNKDKVFKTGILSYLLISHQDKIISEFYENPMVMYGGNIPHLDVPFLYLYPS</sequence>
<protein>
    <recommendedName>
        <fullName evidence="2">Reverse transcriptase domain-containing protein</fullName>
    </recommendedName>
</protein>
<reference evidence="1" key="1">
    <citation type="journal article" date="2019" name="Sci. Rep.">
        <title>Draft genome of Tanacetum cinerariifolium, the natural source of mosquito coil.</title>
        <authorList>
            <person name="Yamashiro T."/>
            <person name="Shiraishi A."/>
            <person name="Satake H."/>
            <person name="Nakayama K."/>
        </authorList>
    </citation>
    <scope>NUCLEOTIDE SEQUENCE</scope>
</reference>
<dbReference type="EMBL" id="BKCJ010000618">
    <property type="protein sequence ID" value="GEU34796.1"/>
    <property type="molecule type" value="Genomic_DNA"/>
</dbReference>
<evidence type="ECO:0000313" key="1">
    <source>
        <dbReference type="EMBL" id="GEU34796.1"/>
    </source>
</evidence>
<evidence type="ECO:0008006" key="2">
    <source>
        <dbReference type="Google" id="ProtNLM"/>
    </source>
</evidence>